<evidence type="ECO:0000313" key="2">
    <source>
        <dbReference type="EMBL" id="WUT40922.1"/>
    </source>
</evidence>
<sequence length="63" mass="6419">MAASAKLSASMARPQPRPTAATSTPPSEAPVTTAPLPAMRESARAVRRDSAGTVWGSRAWAAG</sequence>
<keyword evidence="3" id="KW-1185">Reference proteome</keyword>
<feature type="region of interest" description="Disordered" evidence="1">
    <location>
        <begin position="1"/>
        <end position="38"/>
    </location>
</feature>
<feature type="compositionally biased region" description="Low complexity" evidence="1">
    <location>
        <begin position="1"/>
        <end position="35"/>
    </location>
</feature>
<accession>A0ABZ1WN85</accession>
<gene>
    <name evidence="2" type="ORF">OG929_00970</name>
</gene>
<dbReference type="RefSeq" id="WP_329257166.1">
    <property type="nucleotide sequence ID" value="NZ_CP109011.1"/>
</dbReference>
<reference evidence="2" key="1">
    <citation type="submission" date="2022-10" db="EMBL/GenBank/DDBJ databases">
        <title>The complete genomes of actinobacterial strains from the NBC collection.</title>
        <authorList>
            <person name="Joergensen T.S."/>
            <person name="Alvarez Arevalo M."/>
            <person name="Sterndorff E.B."/>
            <person name="Faurdal D."/>
            <person name="Vuksanovic O."/>
            <person name="Mourched A.-S."/>
            <person name="Charusanti P."/>
            <person name="Shaw S."/>
            <person name="Blin K."/>
            <person name="Weber T."/>
        </authorList>
    </citation>
    <scope>NUCLEOTIDE SEQUENCE</scope>
    <source>
        <strain evidence="2">NBC_00686</strain>
    </source>
</reference>
<dbReference type="Proteomes" id="UP001432168">
    <property type="component" value="Chromosome"/>
</dbReference>
<dbReference type="EMBL" id="CP109011">
    <property type="protein sequence ID" value="WUT40922.1"/>
    <property type="molecule type" value="Genomic_DNA"/>
</dbReference>
<name>A0ABZ1WN85_9ACTN</name>
<organism evidence="2 3">
    <name type="scientific">Streptomyces pseudovenezuelae</name>
    <dbReference type="NCBI Taxonomy" id="67350"/>
    <lineage>
        <taxon>Bacteria</taxon>
        <taxon>Bacillati</taxon>
        <taxon>Actinomycetota</taxon>
        <taxon>Actinomycetes</taxon>
        <taxon>Kitasatosporales</taxon>
        <taxon>Streptomycetaceae</taxon>
        <taxon>Streptomyces</taxon>
        <taxon>Streptomyces aurantiacus group</taxon>
    </lineage>
</organism>
<protein>
    <submittedName>
        <fullName evidence="2">Uncharacterized protein</fullName>
    </submittedName>
</protein>
<proteinExistence type="predicted"/>
<evidence type="ECO:0000313" key="3">
    <source>
        <dbReference type="Proteomes" id="UP001432168"/>
    </source>
</evidence>
<evidence type="ECO:0000256" key="1">
    <source>
        <dbReference type="SAM" id="MobiDB-lite"/>
    </source>
</evidence>